<reference evidence="1" key="1">
    <citation type="submission" date="2021-02" db="EMBL/GenBank/DDBJ databases">
        <authorList>
            <person name="Nowell W R."/>
        </authorList>
    </citation>
    <scope>NUCLEOTIDE SEQUENCE</scope>
</reference>
<name>A0A821MJM2_9BILA</name>
<dbReference type="Proteomes" id="UP000663873">
    <property type="component" value="Unassembled WGS sequence"/>
</dbReference>
<feature type="non-terminal residue" evidence="1">
    <location>
        <position position="1"/>
    </location>
</feature>
<evidence type="ECO:0000313" key="1">
    <source>
        <dbReference type="EMBL" id="CAF4768360.1"/>
    </source>
</evidence>
<comment type="caution">
    <text evidence="1">The sequence shown here is derived from an EMBL/GenBank/DDBJ whole genome shotgun (WGS) entry which is preliminary data.</text>
</comment>
<feature type="non-terminal residue" evidence="1">
    <location>
        <position position="137"/>
    </location>
</feature>
<dbReference type="EMBL" id="CAJOBP010042731">
    <property type="protein sequence ID" value="CAF4768360.1"/>
    <property type="molecule type" value="Genomic_DNA"/>
</dbReference>
<gene>
    <name evidence="1" type="ORF">UJA718_LOCUS39785</name>
</gene>
<organism evidence="1 2">
    <name type="scientific">Rotaria socialis</name>
    <dbReference type="NCBI Taxonomy" id="392032"/>
    <lineage>
        <taxon>Eukaryota</taxon>
        <taxon>Metazoa</taxon>
        <taxon>Spiralia</taxon>
        <taxon>Gnathifera</taxon>
        <taxon>Rotifera</taxon>
        <taxon>Eurotatoria</taxon>
        <taxon>Bdelloidea</taxon>
        <taxon>Philodinida</taxon>
        <taxon>Philodinidae</taxon>
        <taxon>Rotaria</taxon>
    </lineage>
</organism>
<keyword evidence="2" id="KW-1185">Reference proteome</keyword>
<protein>
    <submittedName>
        <fullName evidence="1">Uncharacterized protein</fullName>
    </submittedName>
</protein>
<sequence>MHFLQQHQFVELLFKSYVHFSDGKEVENSTTLHQKLIAYNWFRLYVLNVCNNIQNEELIFHRLILNELKELRKLKEALPIDARDSVVDSVECRNHSLNNSSIAWFIYATTKHKTSRFGIELYTNQLLTLLLRCVHLH</sequence>
<evidence type="ECO:0000313" key="2">
    <source>
        <dbReference type="Proteomes" id="UP000663873"/>
    </source>
</evidence>
<proteinExistence type="predicted"/>
<accession>A0A821MJM2</accession>
<dbReference type="AlphaFoldDB" id="A0A821MJM2"/>